<dbReference type="GeneID" id="59337328"/>
<dbReference type="RefSeq" id="XP_037154622.1">
    <property type="nucleotide sequence ID" value="XM_037299796.1"/>
</dbReference>
<protein>
    <submittedName>
        <fullName evidence="1">Uncharacterized protein</fullName>
    </submittedName>
</protein>
<sequence>MPVVCKADALHQASKEALPVLQDQTSISKIAQSNEDKKSWVYTCELEDDTCGNKNTCGRGKLEDGNTAHKWVVTKKKYELATNLIAKLLAFKEKTKKKDRDPWAVWSHVEGVTLFLNDGIAECNMFHDSEGNAKRSMLIGTALLITLEIVGDKTLFKYDLSDIRNAGLGLVHLLYFVHSMNWPCRLNDNGWKSKVLEKADGYEFAIEGTSGIERLLADIREKLHNEQSDEDKNEQSTDKDDLDDITNCTLCYKSKSWGGVVTLKSLKLGLSVRKHCNCVLEFEGYSRLQSVKVGPGQGPVYGGRIGGKFYDLTAQRKKGVHLKQYRLNEGAW</sequence>
<name>A0A8H6FFL7_9LECA</name>
<dbReference type="EMBL" id="JACCJB010000006">
    <property type="protein sequence ID" value="KAF6226069.1"/>
    <property type="molecule type" value="Genomic_DNA"/>
</dbReference>
<organism evidence="1 2">
    <name type="scientific">Letharia lupina</name>
    <dbReference type="NCBI Taxonomy" id="560253"/>
    <lineage>
        <taxon>Eukaryota</taxon>
        <taxon>Fungi</taxon>
        <taxon>Dikarya</taxon>
        <taxon>Ascomycota</taxon>
        <taxon>Pezizomycotina</taxon>
        <taxon>Lecanoromycetes</taxon>
        <taxon>OSLEUM clade</taxon>
        <taxon>Lecanoromycetidae</taxon>
        <taxon>Lecanorales</taxon>
        <taxon>Lecanorineae</taxon>
        <taxon>Parmeliaceae</taxon>
        <taxon>Letharia</taxon>
    </lineage>
</organism>
<reference evidence="1 2" key="1">
    <citation type="journal article" date="2020" name="Genomics">
        <title>Complete, high-quality genomes from long-read metagenomic sequencing of two wolf lichen thalli reveals enigmatic genome architecture.</title>
        <authorList>
            <person name="McKenzie S.K."/>
            <person name="Walston R.F."/>
            <person name="Allen J.L."/>
        </authorList>
    </citation>
    <scope>NUCLEOTIDE SEQUENCE [LARGE SCALE GENOMIC DNA]</scope>
    <source>
        <strain evidence="1">WasteWater1</strain>
    </source>
</reference>
<keyword evidence="2" id="KW-1185">Reference proteome</keyword>
<proteinExistence type="predicted"/>
<comment type="caution">
    <text evidence="1">The sequence shown here is derived from an EMBL/GenBank/DDBJ whole genome shotgun (WGS) entry which is preliminary data.</text>
</comment>
<evidence type="ECO:0000313" key="1">
    <source>
        <dbReference type="EMBL" id="KAF6226069.1"/>
    </source>
</evidence>
<accession>A0A8H6FFL7</accession>
<dbReference type="AlphaFoldDB" id="A0A8H6FFL7"/>
<gene>
    <name evidence="1" type="ORF">HO133_008933</name>
</gene>
<dbReference type="Proteomes" id="UP000593566">
    <property type="component" value="Unassembled WGS sequence"/>
</dbReference>
<evidence type="ECO:0000313" key="2">
    <source>
        <dbReference type="Proteomes" id="UP000593566"/>
    </source>
</evidence>